<dbReference type="InterPro" id="IPR008560">
    <property type="entry name" value="DUF842_euk"/>
</dbReference>
<dbReference type="Pfam" id="PF05811">
    <property type="entry name" value="DUF842"/>
    <property type="match status" value="1"/>
</dbReference>
<dbReference type="EMBL" id="JAPCXB010000111">
    <property type="protein sequence ID" value="KAJ1607874.1"/>
    <property type="molecule type" value="Genomic_DNA"/>
</dbReference>
<gene>
    <name evidence="2" type="ORF">OJ252_2705</name>
</gene>
<keyword evidence="3" id="KW-1185">Reference proteome</keyword>
<organism evidence="2 3">
    <name type="scientific">Cryptosporidium canis</name>
    <dbReference type="NCBI Taxonomy" id="195482"/>
    <lineage>
        <taxon>Eukaryota</taxon>
        <taxon>Sar</taxon>
        <taxon>Alveolata</taxon>
        <taxon>Apicomplexa</taxon>
        <taxon>Conoidasida</taxon>
        <taxon>Coccidia</taxon>
        <taxon>Eucoccidiorida</taxon>
        <taxon>Eimeriorina</taxon>
        <taxon>Cryptosporidiidae</taxon>
        <taxon>Cryptosporidium</taxon>
    </lineage>
</organism>
<reference evidence="2" key="1">
    <citation type="submission" date="2022-10" db="EMBL/GenBank/DDBJ databases">
        <title>Adaptive evolution leads to modifications in subtelomeric GC content in a zoonotic Cryptosporidium species.</title>
        <authorList>
            <person name="Li J."/>
            <person name="Feng Y."/>
            <person name="Xiao L."/>
        </authorList>
    </citation>
    <scope>NUCLEOTIDE SEQUENCE</scope>
    <source>
        <strain evidence="2">25894</strain>
    </source>
</reference>
<evidence type="ECO:0000313" key="3">
    <source>
        <dbReference type="Proteomes" id="UP001071777"/>
    </source>
</evidence>
<dbReference type="PANTHER" id="PTHR21096:SF0">
    <property type="entry name" value="PROTEIN FAM136A"/>
    <property type="match status" value="1"/>
</dbReference>
<comment type="similarity">
    <text evidence="1">Belongs to the FAM136 family.</text>
</comment>
<proteinExistence type="inferred from homology"/>
<accession>A0ABQ8P4H9</accession>
<protein>
    <submittedName>
        <fullName evidence="2">Uncharacterized protein</fullName>
    </submittedName>
</protein>
<dbReference type="Proteomes" id="UP001071777">
    <property type="component" value="Unassembled WGS sequence"/>
</dbReference>
<evidence type="ECO:0000256" key="1">
    <source>
        <dbReference type="ARBA" id="ARBA00009952"/>
    </source>
</evidence>
<comment type="caution">
    <text evidence="2">The sequence shown here is derived from an EMBL/GenBank/DDBJ whole genome shotgun (WGS) entry which is preliminary data.</text>
</comment>
<name>A0ABQ8P4H9_9CRYT</name>
<sequence>MQDFTAELASKIDEYIGGFRRKFEREVNDITFSTLKDQKKAFDCCSDCITKYIKGSDKTQAIQEIQDCIKKCQDPLETFQDRVNNELNVINENVINCQEKCFNQFEKLFKKPKDLLNVLSSDHALIKCYTQCFTDNYSALTEAKKRLINNS</sequence>
<dbReference type="PANTHER" id="PTHR21096">
    <property type="entry name" value="PROTEIN FAM136A"/>
    <property type="match status" value="1"/>
</dbReference>
<evidence type="ECO:0000313" key="2">
    <source>
        <dbReference type="EMBL" id="KAJ1607874.1"/>
    </source>
</evidence>